<name>A0A7U7J5C2_9GAMM</name>
<reference evidence="1 2" key="1">
    <citation type="journal article" date="2014" name="ISME J.">
        <title>Candidatus Competibacter-lineage genomes retrieved from metagenomes reveal functional metabolic diversity.</title>
        <authorList>
            <person name="McIlroy S.J."/>
            <person name="Albertsen M."/>
            <person name="Andresen E.K."/>
            <person name="Saunders A.M."/>
            <person name="Kristiansen R."/>
            <person name="Stokholm-Bjerregaard M."/>
            <person name="Nielsen K.L."/>
            <person name="Nielsen P.H."/>
        </authorList>
    </citation>
    <scope>NUCLEOTIDE SEQUENCE [LARGE SCALE GENOMIC DNA]</scope>
    <source>
        <strain evidence="1 2">Run_B_J11</strain>
    </source>
</reference>
<gene>
    <name evidence="1" type="ORF">BN874_530041</name>
</gene>
<evidence type="ECO:0000313" key="1">
    <source>
        <dbReference type="EMBL" id="CDH46612.1"/>
    </source>
</evidence>
<comment type="caution">
    <text evidence="1">The sequence shown here is derived from an EMBL/GenBank/DDBJ whole genome shotgun (WGS) entry which is preliminary data.</text>
</comment>
<dbReference type="AlphaFoldDB" id="A0A7U7J5C2"/>
<dbReference type="Proteomes" id="UP000019184">
    <property type="component" value="Unassembled WGS sequence"/>
</dbReference>
<evidence type="ECO:0000313" key="2">
    <source>
        <dbReference type="Proteomes" id="UP000019184"/>
    </source>
</evidence>
<organism evidence="1 2">
    <name type="scientific">Candidatus Contendobacter odensis Run_B_J11</name>
    <dbReference type="NCBI Taxonomy" id="1400861"/>
    <lineage>
        <taxon>Bacteria</taxon>
        <taxon>Pseudomonadati</taxon>
        <taxon>Pseudomonadota</taxon>
        <taxon>Gammaproteobacteria</taxon>
        <taxon>Candidatus Competibacteraceae</taxon>
        <taxon>Candidatus Contendibacter</taxon>
    </lineage>
</organism>
<dbReference type="RefSeq" id="WP_034435301.1">
    <property type="nucleotide sequence ID" value="NZ_CBTK010000269.1"/>
</dbReference>
<protein>
    <submittedName>
        <fullName evidence="1">Uncharacterized protein</fullName>
    </submittedName>
</protein>
<proteinExistence type="predicted"/>
<keyword evidence="2" id="KW-1185">Reference proteome</keyword>
<sequence length="145" mass="16547">MKSYTDVGFVNAVNASISAIDNAEIAFRILIEAIKSRIELVEWEERLIFFYANAFKALQLGFLEMVQKARKTERNFNKAYNAYLSVYDVYMRAFELVEDCRDTEIVQSNHKAAINLMGALGLYHSILLGNDSSVIEHQITTKRLG</sequence>
<dbReference type="EMBL" id="CBTK010000269">
    <property type="protein sequence ID" value="CDH46612.1"/>
    <property type="molecule type" value="Genomic_DNA"/>
</dbReference>
<accession>A0A7U7J5C2</accession>